<comment type="caution">
    <text evidence="6">The sequence shown here is derived from an EMBL/GenBank/DDBJ whole genome shotgun (WGS) entry which is preliminary data.</text>
</comment>
<dbReference type="Gene3D" id="3.30.420.40">
    <property type="match status" value="2"/>
</dbReference>
<dbReference type="InterPro" id="IPR051805">
    <property type="entry name" value="Dehydratase_Activator_Redct"/>
</dbReference>
<keyword evidence="4" id="KW-0411">Iron-sulfur</keyword>
<keyword evidence="7" id="KW-1185">Reference proteome</keyword>
<evidence type="ECO:0000256" key="2">
    <source>
        <dbReference type="ARBA" id="ARBA00022723"/>
    </source>
</evidence>
<dbReference type="AlphaFoldDB" id="A0AAE4MGD6"/>
<dbReference type="PANTHER" id="PTHR32329">
    <property type="entry name" value="BIFUNCTIONAL PROTEIN [INCLUDES 2-HYDROXYACYL-COA DEHYDRATASE (N-TER) AND ITS ACTIVATOR DOMAIN (C_TERM)-RELATED"/>
    <property type="match status" value="1"/>
</dbReference>
<evidence type="ECO:0000256" key="1">
    <source>
        <dbReference type="ARBA" id="ARBA00001966"/>
    </source>
</evidence>
<dbReference type="GO" id="GO:0046872">
    <property type="term" value="F:metal ion binding"/>
    <property type="evidence" value="ECO:0007669"/>
    <property type="project" value="UniProtKB-KW"/>
</dbReference>
<keyword evidence="2" id="KW-0479">Metal-binding</keyword>
<keyword evidence="3" id="KW-0408">Iron</keyword>
<evidence type="ECO:0000259" key="5">
    <source>
        <dbReference type="Pfam" id="PF01869"/>
    </source>
</evidence>
<sequence length="253" mass="26290">MIYSLGVDAGSRYTKFALMSGDKILDLRMAPSGWNTKELAQEIADELCQKHGISRSDLRITATGYGRVAVEADSAVTEITCHALGVHYLNPDVRTVIDIGGQDSKVIVCDADGSVVDFIMNDKCAAGTGKFLEMMLETLGATFATLDDVVRDAVPIRITSTCAVFAESEVIGLRAKGADRAEILAGVVAATADKAAGLSARVRVADTVCFSGGLASSEAVRAALAERLGREVVTAPEAQYAGAIGAAVKGGMG</sequence>
<dbReference type="Proteomes" id="UP001283212">
    <property type="component" value="Unassembled WGS sequence"/>
</dbReference>
<dbReference type="RefSeq" id="WP_338096910.1">
    <property type="nucleotide sequence ID" value="NZ_JAWDKB010000008.1"/>
</dbReference>
<dbReference type="PANTHER" id="PTHR32329:SF2">
    <property type="entry name" value="BIFUNCTIONAL PROTEIN [INCLUDES 2-HYDROXYACYL-COA DEHYDRATASE (N-TER) AND ITS ACTIVATOR DOMAIN (C_TERM)"/>
    <property type="match status" value="1"/>
</dbReference>
<reference evidence="6 7" key="1">
    <citation type="submission" date="2023-06" db="EMBL/GenBank/DDBJ databases">
        <title>Genome sequence of Methancorpusculaceae sp. Cs1.</title>
        <authorList>
            <person name="Protasov E."/>
            <person name="Platt K."/>
            <person name="Poehlein A."/>
            <person name="Daniel R."/>
            <person name="Brune A."/>
        </authorList>
    </citation>
    <scope>NUCLEOTIDE SEQUENCE [LARGE SCALE GENOMIC DNA]</scope>
    <source>
        <strain evidence="6 7">Cs1</strain>
    </source>
</reference>
<dbReference type="InterPro" id="IPR002731">
    <property type="entry name" value="ATPase_BadF"/>
</dbReference>
<evidence type="ECO:0000313" key="7">
    <source>
        <dbReference type="Proteomes" id="UP001283212"/>
    </source>
</evidence>
<evidence type="ECO:0000313" key="6">
    <source>
        <dbReference type="EMBL" id="MDV0444412.1"/>
    </source>
</evidence>
<gene>
    <name evidence="6" type="primary">hgdC</name>
    <name evidence="6" type="ORF">McpCs1_18210</name>
</gene>
<dbReference type="SUPFAM" id="SSF53067">
    <property type="entry name" value="Actin-like ATPase domain"/>
    <property type="match status" value="1"/>
</dbReference>
<dbReference type="EMBL" id="JAWDKB010000008">
    <property type="protein sequence ID" value="MDV0444412.1"/>
    <property type="molecule type" value="Genomic_DNA"/>
</dbReference>
<dbReference type="InterPro" id="IPR008275">
    <property type="entry name" value="CoA_E_activase_dom"/>
</dbReference>
<dbReference type="InterPro" id="IPR043129">
    <property type="entry name" value="ATPase_NBD"/>
</dbReference>
<feature type="domain" description="ATPase BadF/BadG/BcrA/BcrD type" evidence="5">
    <location>
        <begin position="5"/>
        <end position="248"/>
    </location>
</feature>
<protein>
    <submittedName>
        <fullName evidence="6">(R)-2-hydroxyglutaryl-CoA dehydratase activating ATPase</fullName>
    </submittedName>
</protein>
<organism evidence="6 7">
    <name type="scientific">Methanorbis rubei</name>
    <dbReference type="NCBI Taxonomy" id="3028300"/>
    <lineage>
        <taxon>Archaea</taxon>
        <taxon>Methanobacteriati</taxon>
        <taxon>Methanobacteriota</taxon>
        <taxon>Stenosarchaea group</taxon>
        <taxon>Methanomicrobia</taxon>
        <taxon>Methanomicrobiales</taxon>
        <taxon>Methanocorpusculaceae</taxon>
        <taxon>Methanorbis</taxon>
    </lineage>
</organism>
<evidence type="ECO:0000256" key="4">
    <source>
        <dbReference type="ARBA" id="ARBA00023014"/>
    </source>
</evidence>
<evidence type="ECO:0000256" key="3">
    <source>
        <dbReference type="ARBA" id="ARBA00023004"/>
    </source>
</evidence>
<accession>A0AAE4MGD6</accession>
<dbReference type="Pfam" id="PF01869">
    <property type="entry name" value="BcrAD_BadFG"/>
    <property type="match status" value="1"/>
</dbReference>
<dbReference type="CDD" id="cd24109">
    <property type="entry name" value="ASKHA_NBD_YjiL-like"/>
    <property type="match status" value="1"/>
</dbReference>
<comment type="cofactor">
    <cofactor evidence="1">
        <name>[4Fe-4S] cluster</name>
        <dbReference type="ChEBI" id="CHEBI:49883"/>
    </cofactor>
</comment>
<dbReference type="GO" id="GO:0051536">
    <property type="term" value="F:iron-sulfur cluster binding"/>
    <property type="evidence" value="ECO:0007669"/>
    <property type="project" value="UniProtKB-KW"/>
</dbReference>
<dbReference type="NCBIfam" id="TIGR00241">
    <property type="entry name" value="CoA_E_activ"/>
    <property type="match status" value="1"/>
</dbReference>
<name>A0AAE4MGD6_9EURY</name>
<proteinExistence type="predicted"/>